<reference evidence="3" key="1">
    <citation type="submission" date="2017-03" db="EMBL/GenBank/DDBJ databases">
        <title>Phytopthora megakarya and P. palmivora, two closely related causual agents of cacao black pod achieved similar genome size and gene model numbers by different mechanisms.</title>
        <authorList>
            <person name="Ali S."/>
            <person name="Shao J."/>
            <person name="Larry D.J."/>
            <person name="Kronmiller B."/>
            <person name="Shen D."/>
            <person name="Strem M.D."/>
            <person name="Melnick R.L."/>
            <person name="Guiltinan M.J."/>
            <person name="Tyler B.M."/>
            <person name="Meinhardt L.W."/>
            <person name="Bailey B.A."/>
        </authorList>
    </citation>
    <scope>NUCLEOTIDE SEQUENCE [LARGE SCALE GENOMIC DNA]</scope>
    <source>
        <strain evidence="3">zdho120</strain>
    </source>
</reference>
<evidence type="ECO:0000256" key="1">
    <source>
        <dbReference type="SAM" id="MobiDB-lite"/>
    </source>
</evidence>
<evidence type="ECO:0000313" key="2">
    <source>
        <dbReference type="EMBL" id="OWY96818.1"/>
    </source>
</evidence>
<comment type="caution">
    <text evidence="2">The sequence shown here is derived from an EMBL/GenBank/DDBJ whole genome shotgun (WGS) entry which is preliminary data.</text>
</comment>
<keyword evidence="3" id="KW-1185">Reference proteome</keyword>
<protein>
    <submittedName>
        <fullName evidence="2">Uncharacterized protein</fullName>
    </submittedName>
</protein>
<dbReference type="Proteomes" id="UP000198211">
    <property type="component" value="Unassembled WGS sequence"/>
</dbReference>
<gene>
    <name evidence="2" type="ORF">PHMEG_00032816</name>
</gene>
<dbReference type="OrthoDB" id="1716327at2759"/>
<feature type="compositionally biased region" description="Basic residues" evidence="1">
    <location>
        <begin position="223"/>
        <end position="237"/>
    </location>
</feature>
<sequence>MSGRYSNTELIDYTKVLINSQPIKLPKLHIKGDYKAWRSEVPLHFETRMLGDITYGGERYDEVEELRRVKYKEWFEVRKNKAFSALALSLSVDLRTTFKIDDIRDSIDATALLYSRITQHFEAANGINPDYLLQELVTRKLQPNESVTAYVEDIARKVTQLHQANGEFAEWQHASLLLSNCVEKVYDLAPEHQRAQLRVQTRQTALQPMQVANVNIGQGQGQRGHRKRSQQQRKRGKKAAEKKQRSACANCQGDGHWYSECTAKTGIPLKEDLVVKLANKKK</sequence>
<accession>A0A225UVM8</accession>
<organism evidence="2 3">
    <name type="scientific">Phytophthora megakarya</name>
    <dbReference type="NCBI Taxonomy" id="4795"/>
    <lineage>
        <taxon>Eukaryota</taxon>
        <taxon>Sar</taxon>
        <taxon>Stramenopiles</taxon>
        <taxon>Oomycota</taxon>
        <taxon>Peronosporomycetes</taxon>
        <taxon>Peronosporales</taxon>
        <taxon>Peronosporaceae</taxon>
        <taxon>Phytophthora</taxon>
    </lineage>
</organism>
<dbReference type="AlphaFoldDB" id="A0A225UVM8"/>
<feature type="region of interest" description="Disordered" evidence="1">
    <location>
        <begin position="214"/>
        <end position="246"/>
    </location>
</feature>
<proteinExistence type="predicted"/>
<dbReference type="EMBL" id="NBNE01011185">
    <property type="protein sequence ID" value="OWY96818.1"/>
    <property type="molecule type" value="Genomic_DNA"/>
</dbReference>
<evidence type="ECO:0000313" key="3">
    <source>
        <dbReference type="Proteomes" id="UP000198211"/>
    </source>
</evidence>
<name>A0A225UVM8_9STRA</name>